<gene>
    <name evidence="1" type="ORF">KIPB_015357</name>
</gene>
<keyword evidence="2" id="KW-1185">Reference proteome</keyword>
<feature type="non-terminal residue" evidence="1">
    <location>
        <position position="1"/>
    </location>
</feature>
<sequence>MRCAGARCSEALLNDTVERYLVDISGVGGTIRGVEYREMFSHIDPDTLCFCSQRDLPK</sequence>
<reference evidence="1 2" key="1">
    <citation type="journal article" date="2018" name="PLoS ONE">
        <title>The draft genome of Kipferlia bialata reveals reductive genome evolution in fornicate parasites.</title>
        <authorList>
            <person name="Tanifuji G."/>
            <person name="Takabayashi S."/>
            <person name="Kume K."/>
            <person name="Takagi M."/>
            <person name="Nakayama T."/>
            <person name="Kamikawa R."/>
            <person name="Inagaki Y."/>
            <person name="Hashimoto T."/>
        </authorList>
    </citation>
    <scope>NUCLEOTIDE SEQUENCE [LARGE SCALE GENOMIC DNA]</scope>
    <source>
        <strain evidence="1">NY0173</strain>
    </source>
</reference>
<name>A0A9K3DDF5_9EUKA</name>
<dbReference type="AlphaFoldDB" id="A0A9K3DDF5"/>
<comment type="caution">
    <text evidence="1">The sequence shown here is derived from an EMBL/GenBank/DDBJ whole genome shotgun (WGS) entry which is preliminary data.</text>
</comment>
<evidence type="ECO:0000313" key="2">
    <source>
        <dbReference type="Proteomes" id="UP000265618"/>
    </source>
</evidence>
<dbReference type="EMBL" id="BDIP01008543">
    <property type="protein sequence ID" value="GIQ91898.1"/>
    <property type="molecule type" value="Genomic_DNA"/>
</dbReference>
<proteinExistence type="predicted"/>
<evidence type="ECO:0000313" key="1">
    <source>
        <dbReference type="EMBL" id="GIQ91898.1"/>
    </source>
</evidence>
<organism evidence="1 2">
    <name type="scientific">Kipferlia bialata</name>
    <dbReference type="NCBI Taxonomy" id="797122"/>
    <lineage>
        <taxon>Eukaryota</taxon>
        <taxon>Metamonada</taxon>
        <taxon>Carpediemonas-like organisms</taxon>
        <taxon>Kipferlia</taxon>
    </lineage>
</organism>
<protein>
    <submittedName>
        <fullName evidence="1">Uncharacterized protein</fullName>
    </submittedName>
</protein>
<accession>A0A9K3DDF5</accession>
<dbReference type="Proteomes" id="UP000265618">
    <property type="component" value="Unassembled WGS sequence"/>
</dbReference>